<evidence type="ECO:0000313" key="9">
    <source>
        <dbReference type="Proteomes" id="UP000182444"/>
    </source>
</evidence>
<dbReference type="GeneID" id="2907821"/>
<feature type="compositionally biased region" description="Basic and acidic residues" evidence="5">
    <location>
        <begin position="44"/>
        <end position="101"/>
    </location>
</feature>
<feature type="region of interest" description="Disordered" evidence="5">
    <location>
        <begin position="1"/>
        <end position="148"/>
    </location>
</feature>
<keyword evidence="4" id="KW-0539">Nucleus</keyword>
<dbReference type="eggNOG" id="KOG4363">
    <property type="taxonomic scope" value="Eukaryota"/>
</dbReference>
<feature type="domain" description="Chromatin assembly factor 1 subunit Cac1-like C-terminal" evidence="7">
    <location>
        <begin position="478"/>
        <end position="532"/>
    </location>
</feature>
<dbReference type="VEuPathDB" id="FungiDB:YALI1_F28550g"/>
<evidence type="ECO:0000313" key="8">
    <source>
        <dbReference type="EMBL" id="AOW07525.1"/>
    </source>
</evidence>
<dbReference type="InterPro" id="IPR048800">
    <property type="entry name" value="Cac1-like_C"/>
</dbReference>
<gene>
    <name evidence="8" type="ORF">YALI1_F28550g</name>
</gene>
<protein>
    <submittedName>
        <fullName evidence="8">Uncharacterized protein</fullName>
    </submittedName>
</protein>
<evidence type="ECO:0000256" key="5">
    <source>
        <dbReference type="SAM" id="MobiDB-lite"/>
    </source>
</evidence>
<dbReference type="VEuPathDB" id="FungiDB:YALI0_F21637g"/>
<dbReference type="Pfam" id="PF21796">
    <property type="entry name" value="Cac1_C"/>
    <property type="match status" value="1"/>
</dbReference>
<reference evidence="8 9" key="1">
    <citation type="journal article" date="2016" name="PLoS ONE">
        <title>Sequence Assembly of Yarrowia lipolytica Strain W29/CLIB89 Shows Transposable Element Diversity.</title>
        <authorList>
            <person name="Magnan C."/>
            <person name="Yu J."/>
            <person name="Chang I."/>
            <person name="Jahn E."/>
            <person name="Kanomata Y."/>
            <person name="Wu J."/>
            <person name="Zeller M."/>
            <person name="Oakes M."/>
            <person name="Baldi P."/>
            <person name="Sandmeyer S."/>
        </authorList>
    </citation>
    <scope>NUCLEOTIDE SEQUENCE [LARGE SCALE GENOMIC DNA]</scope>
    <source>
        <strain evidence="9">CLIB89(W29)</strain>
    </source>
</reference>
<dbReference type="PANTHER" id="PTHR15272:SF0">
    <property type="entry name" value="CHROMATIN ASSEMBLY FACTOR 1 SUBUNIT A"/>
    <property type="match status" value="1"/>
</dbReference>
<sequence>MDSSPIRLMSASEQNAGCDKPVMADNKPLCTITTPEPSPKRRKISAEEKEKMRLEKEQIKKQKEEEREQLRRQKEEEKELLRKQKEEEKEQLRKQKEEEKRGLKRRKKGKEEEKRRREEERKKAAEEKELERAKIAEEKAKLAEEKEAKRLEKEAELKKKEQEQTRIMSFFNKKTKKKTKKEAVNSDKCLDFDKDFLPFHIKDTVCMADKTECEVMDQDPVDWLNSLNLSDDSNTAEAEEPPVPVKTIITHIQTAATLGLNPDNYNGTPLDTLVNALPRRYLQFYGDERPAYLGTYSKSCSRDLLQNPLFQVPGLDYEYDSEADWEDEGEDIEDDEISGDEEMEDDEMADFVCSDDAKSPSTMTSKVTTAQEPVVVWGCSDMVGMTFGGLIVQGAIDPFKDYWTVAKVEQKTDTKSDVTMTSATSASGTAIKSTTTKTELSPFAVLSKTLSPSPAVASATKQFLAAAKPQKLIAGDDLTALLKRVDGSDDNKTLLTELLCKQYPQYTRKMVTATIQHYAERQGPKSDKRWVLKDI</sequence>
<proteinExistence type="predicted"/>
<evidence type="ECO:0000256" key="4">
    <source>
        <dbReference type="ARBA" id="ARBA00023242"/>
    </source>
</evidence>
<accession>A0A1D8NPF8</accession>
<evidence type="ECO:0000259" key="7">
    <source>
        <dbReference type="Pfam" id="PF21796"/>
    </source>
</evidence>
<feature type="compositionally biased region" description="Basic and acidic residues" evidence="5">
    <location>
        <begin position="109"/>
        <end position="148"/>
    </location>
</feature>
<dbReference type="GO" id="GO:0005634">
    <property type="term" value="C:nucleus"/>
    <property type="evidence" value="ECO:0007669"/>
    <property type="project" value="UniProtKB-SubCell"/>
</dbReference>
<dbReference type="Pfam" id="PF12253">
    <property type="entry name" value="CAF1A_dimeriz"/>
    <property type="match status" value="1"/>
</dbReference>
<dbReference type="GO" id="GO:0006281">
    <property type="term" value="P:DNA repair"/>
    <property type="evidence" value="ECO:0007669"/>
    <property type="project" value="UniProtKB-KW"/>
</dbReference>
<name>A0A1D8NPF8_YARLL</name>
<dbReference type="EMBL" id="CP017558">
    <property type="protein sequence ID" value="AOW07525.1"/>
    <property type="molecule type" value="Genomic_DNA"/>
</dbReference>
<comment type="subcellular location">
    <subcellularLocation>
        <location evidence="1">Nucleus</location>
    </subcellularLocation>
</comment>
<dbReference type="GO" id="GO:0006334">
    <property type="term" value="P:nucleosome assembly"/>
    <property type="evidence" value="ECO:0007669"/>
    <property type="project" value="TreeGrafter"/>
</dbReference>
<evidence type="ECO:0000256" key="1">
    <source>
        <dbReference type="ARBA" id="ARBA00004123"/>
    </source>
</evidence>
<feature type="domain" description="Chromatin assembly factor 1 subunit A dimerization" evidence="6">
    <location>
        <begin position="280"/>
        <end position="347"/>
    </location>
</feature>
<dbReference type="KEGG" id="yli:2907821"/>
<organism evidence="8 9">
    <name type="scientific">Yarrowia lipolytica</name>
    <name type="common">Candida lipolytica</name>
    <dbReference type="NCBI Taxonomy" id="4952"/>
    <lineage>
        <taxon>Eukaryota</taxon>
        <taxon>Fungi</taxon>
        <taxon>Dikarya</taxon>
        <taxon>Ascomycota</taxon>
        <taxon>Saccharomycotina</taxon>
        <taxon>Dipodascomycetes</taxon>
        <taxon>Dipodascales</taxon>
        <taxon>Dipodascales incertae sedis</taxon>
        <taxon>Yarrowia</taxon>
    </lineage>
</organism>
<dbReference type="RefSeq" id="XP_505715.3">
    <property type="nucleotide sequence ID" value="XM_505715.3"/>
</dbReference>
<keyword evidence="2" id="KW-0227">DNA damage</keyword>
<evidence type="ECO:0000259" key="6">
    <source>
        <dbReference type="Pfam" id="PF12253"/>
    </source>
</evidence>
<dbReference type="PANTHER" id="PTHR15272">
    <property type="entry name" value="CHROMATIN ASSEMBLY FACTOR 1 SUBUNIT A CAF-1 SUBUNIT A"/>
    <property type="match status" value="1"/>
</dbReference>
<evidence type="ECO:0000256" key="2">
    <source>
        <dbReference type="ARBA" id="ARBA00022763"/>
    </source>
</evidence>
<dbReference type="AlphaFoldDB" id="A0A1D8NPF8"/>
<keyword evidence="3" id="KW-0234">DNA repair</keyword>
<dbReference type="GO" id="GO:0033186">
    <property type="term" value="C:CAF-1 complex"/>
    <property type="evidence" value="ECO:0007669"/>
    <property type="project" value="TreeGrafter"/>
</dbReference>
<evidence type="ECO:0000256" key="3">
    <source>
        <dbReference type="ARBA" id="ARBA00023204"/>
    </source>
</evidence>
<dbReference type="Proteomes" id="UP000182444">
    <property type="component" value="Chromosome 1F"/>
</dbReference>
<dbReference type="InterPro" id="IPR022043">
    <property type="entry name" value="CAF1A_DD"/>
</dbReference>